<dbReference type="GeneID" id="45617659"/>
<keyword evidence="4" id="KW-0413">Isomerase</keyword>
<dbReference type="GO" id="GO:0016853">
    <property type="term" value="F:isomerase activity"/>
    <property type="evidence" value="ECO:0007669"/>
    <property type="project" value="UniProtKB-KW"/>
</dbReference>
<dbReference type="PANTHER" id="PTHR36450:SF1">
    <property type="entry name" value="THIOREDOXIN"/>
    <property type="match status" value="1"/>
</dbReference>
<dbReference type="InterPro" id="IPR012336">
    <property type="entry name" value="Thioredoxin-like_fold"/>
</dbReference>
<dbReference type="NCBIfam" id="TIGR00412">
    <property type="entry name" value="redox_disulf_2"/>
    <property type="match status" value="1"/>
</dbReference>
<feature type="disulfide bond" description="Redox-active" evidence="2">
    <location>
        <begin position="10"/>
        <end position="13"/>
    </location>
</feature>
<dbReference type="InterPro" id="IPR036249">
    <property type="entry name" value="Thioredoxin-like_sf"/>
</dbReference>
<dbReference type="SUPFAM" id="SSF52833">
    <property type="entry name" value="Thioredoxin-like"/>
    <property type="match status" value="1"/>
</dbReference>
<reference evidence="4" key="1">
    <citation type="journal article" date="2014" name="Gene">
        <title>Genome-guided analysis of transformation efficiency and carbon dioxide assimilation by Moorella thermoacetica Y72.</title>
        <authorList>
            <person name="Tsukahara K."/>
            <person name="Kita A."/>
            <person name="Nakashimada Y."/>
            <person name="Hoshino T."/>
            <person name="Murakami K."/>
        </authorList>
    </citation>
    <scope>NUCLEOTIDE SEQUENCE [LARGE SCALE GENOMIC DNA]</scope>
    <source>
        <strain evidence="4">Y72</strain>
    </source>
</reference>
<protein>
    <submittedName>
        <fullName evidence="4">Thiol-disulfide isomerase and thioredoxins</fullName>
    </submittedName>
</protein>
<evidence type="ECO:0000259" key="3">
    <source>
        <dbReference type="Pfam" id="PF13192"/>
    </source>
</evidence>
<dbReference type="Pfam" id="PF13192">
    <property type="entry name" value="Thioredoxin_3"/>
    <property type="match status" value="1"/>
</dbReference>
<dbReference type="AlphaFoldDB" id="A0A0S6UBM1"/>
<proteinExistence type="predicted"/>
<dbReference type="Proteomes" id="UP000063718">
    <property type="component" value="Unassembled WGS sequence"/>
</dbReference>
<evidence type="ECO:0000256" key="2">
    <source>
        <dbReference type="PIRSR" id="PIRSR037031-51"/>
    </source>
</evidence>
<name>A0A0S6UBM1_NEOTH</name>
<evidence type="ECO:0000313" key="4">
    <source>
        <dbReference type="EMBL" id="GAF24752.1"/>
    </source>
</evidence>
<sequence length="81" mass="8587">MELKVLGGGCANCHKLEQLCRQVVDELGFQASVELVTDIKEIMKYGIMSTPALVVNGKVAVAGRVPDKARLTSILTSAAAE</sequence>
<accession>A0A0S6UBM1</accession>
<gene>
    <name evidence="4" type="ORF">MTY_0080</name>
</gene>
<feature type="active site" description="Nucleophile" evidence="1">
    <location>
        <position position="13"/>
    </location>
</feature>
<keyword evidence="2" id="KW-1015">Disulfide bond</keyword>
<dbReference type="Gene3D" id="3.40.30.10">
    <property type="entry name" value="Glutaredoxin"/>
    <property type="match status" value="1"/>
</dbReference>
<dbReference type="EMBL" id="DF238840">
    <property type="protein sequence ID" value="GAF24752.1"/>
    <property type="molecule type" value="Genomic_DNA"/>
</dbReference>
<dbReference type="PIRSF" id="PIRSF037031">
    <property type="entry name" value="Redox_disulphide_2"/>
    <property type="match status" value="1"/>
</dbReference>
<dbReference type="RefSeq" id="WP_011393126.1">
    <property type="nucleotide sequence ID" value="NZ_DF238840.1"/>
</dbReference>
<dbReference type="PANTHER" id="PTHR36450">
    <property type="entry name" value="THIOREDOXIN"/>
    <property type="match status" value="1"/>
</dbReference>
<keyword evidence="2" id="KW-0676">Redox-active center</keyword>
<feature type="active site" description="Nucleophile" evidence="1">
    <location>
        <position position="10"/>
    </location>
</feature>
<organism evidence="4">
    <name type="scientific">Moorella thermoacetica Y72</name>
    <dbReference type="NCBI Taxonomy" id="1325331"/>
    <lineage>
        <taxon>Bacteria</taxon>
        <taxon>Bacillati</taxon>
        <taxon>Bacillota</taxon>
        <taxon>Clostridia</taxon>
        <taxon>Neomoorellales</taxon>
        <taxon>Neomoorellaceae</taxon>
        <taxon>Neomoorella</taxon>
    </lineage>
</organism>
<feature type="domain" description="Thioredoxin-like fold" evidence="3">
    <location>
        <begin position="1"/>
        <end position="75"/>
    </location>
</feature>
<evidence type="ECO:0000256" key="1">
    <source>
        <dbReference type="PIRSR" id="PIRSR037031-50"/>
    </source>
</evidence>
<dbReference type="InterPro" id="IPR005243">
    <property type="entry name" value="THIRX-like_proc"/>
</dbReference>